<dbReference type="GO" id="GO:0046872">
    <property type="term" value="F:metal ion binding"/>
    <property type="evidence" value="ECO:0007669"/>
    <property type="project" value="UniProtKB-KW"/>
</dbReference>
<sequence>MEFIKIPTTTDWKIIENGFRKQWDFPGCCGAIDGKHIVIKAPPESGSLYYNYKETNSIVLMAVLDHKYCFSYIDVGCNGRVSDGGVFRNCGLYQELENGILSEGYVLVGDNAFPLKGYLLKPFPGNRLTLQQKIFNYRLSRARRIVENAFGILAARFRVFEKPMPYSPEKVVKIVKTCYALHNWLRQTKLQNKLYEYTVDTENYEARTIVPDSEEEYENDEGKEEDQNEEDANEVVNSDEAADENDKVMDENLLKEGKKFDSFEKLEKKVKDFEEKEYAFFYHRDAIKIERCRTKGIKRHVEASLIYYSIKYYCIHGGKIFISTSKGARKAFSFQKKCPAAFSVGVDDTGHYLVIKSINMNHNHDRSKNLFRHYPRSRRLTKEQKEKIAELLDLEANRVKVKDMMESQTDKIILLKDLANCKLKKNKQNLLIPTLQKLENKFKAQWLLYEKENTFAGLFFATESMKSTMDSYPEFMGIDATFKLLNIRAPVYLMVVEDPNGCSEVAGVCIFVSEDRESINWMMNSFKTAHPKWDQIKCVMTDKDINERVAIREALPSANLIICAFHTLRIFNQEITTDKRNITRDQMDAAKSILQKMFFSETEEEYDLLYEELKEMPQSVVDYFNENWHSIRNEWSLNNTFMHGNFLNNTNNRLESLNNKIRQACNYNNSLEEFVEKLITFFCCRNSERDHKAAYAYQKKELITFEESSPLKQYHDFLTPYAFKFVQEEIKKFVNVDVDTPESQELIISYDGLSRIETSADSCDYTKFRSMTLPCSNRVARRVGVACRRLASRDSVAHKAVPWRDRCKMAVFSSHEDEILIELVSKNAPLFDTRLQAYKDNTVRDNIWEEIGKALNKTSNDCKKRWKYIRDSYNRCKRKNKLPTGSSASLKTTKWMLYERLRFLEKIPTERASVATVEAENTEGSESGEETSTTGISKQRRRSEEISGEERSNEEVKRAGISAAGTSGTKRNAERSGVTSNEEASGPEYELRSINKSSSLSSASYSPHSNENYSISNITHSSASNLSPYSPISSIASPPAQPTDLSIPLLNQVAHDANNHLQLEESTEYDNNYFFTSMHIFAIRKLKNIDLYEEKICLERWTKKYYFKTQRVFKKKDVQAEIPECIISSHQYQKKILSQHEKFKKASLLIKDLPGLVAEKSNVLYVQRMKNLSDVLDAYRNGEEIMIVRVKKRKKSPSPGPSTSLSNVSNSVNVDKKIKILENIIVQPAMRQRGRRKGATQTAIGLPKKKKSIQPFVKKTLYDKLSIMLNWFVNNETD</sequence>
<name>A0A8J9UP07_9NEOP</name>
<proteinExistence type="predicted"/>
<feature type="compositionally biased region" description="Basic and acidic residues" evidence="3">
    <location>
        <begin position="942"/>
        <end position="958"/>
    </location>
</feature>
<evidence type="ECO:0000256" key="2">
    <source>
        <dbReference type="ARBA" id="ARBA00022723"/>
    </source>
</evidence>
<dbReference type="SMART" id="SM00595">
    <property type="entry name" value="MADF"/>
    <property type="match status" value="1"/>
</dbReference>
<dbReference type="PROSITE" id="PS50090">
    <property type="entry name" value="MYB_LIKE"/>
    <property type="match status" value="1"/>
</dbReference>
<reference evidence="6" key="1">
    <citation type="submission" date="2021-12" db="EMBL/GenBank/DDBJ databases">
        <authorList>
            <person name="Martin H S."/>
        </authorList>
    </citation>
    <scope>NUCLEOTIDE SEQUENCE</scope>
</reference>
<keyword evidence="7" id="KW-1185">Reference proteome</keyword>
<dbReference type="Pfam" id="PF13359">
    <property type="entry name" value="DDE_Tnp_4"/>
    <property type="match status" value="1"/>
</dbReference>
<dbReference type="InterPro" id="IPR052579">
    <property type="entry name" value="Zinc_finger_SWIM"/>
</dbReference>
<dbReference type="InterPro" id="IPR048324">
    <property type="entry name" value="ZSWIM1-3_RNaseH-like"/>
</dbReference>
<feature type="non-terminal residue" evidence="6">
    <location>
        <position position="1278"/>
    </location>
</feature>
<dbReference type="AlphaFoldDB" id="A0A8J9UP07"/>
<protein>
    <submittedName>
        <fullName evidence="6">Uncharacterized protein</fullName>
    </submittedName>
</protein>
<evidence type="ECO:0000256" key="3">
    <source>
        <dbReference type="SAM" id="MobiDB-lite"/>
    </source>
</evidence>
<gene>
    <name evidence="6" type="ORF">BINO364_LOCUS3734</name>
</gene>
<evidence type="ECO:0000313" key="7">
    <source>
        <dbReference type="Proteomes" id="UP000838878"/>
    </source>
</evidence>
<feature type="domain" description="MADF" evidence="5">
    <location>
        <begin position="819"/>
        <end position="909"/>
    </location>
</feature>
<feature type="region of interest" description="Disordered" evidence="3">
    <location>
        <begin position="913"/>
        <end position="991"/>
    </location>
</feature>
<dbReference type="Gene3D" id="1.10.10.60">
    <property type="entry name" value="Homeodomain-like"/>
    <property type="match status" value="1"/>
</dbReference>
<dbReference type="Pfam" id="PF21056">
    <property type="entry name" value="ZSWIM1-3_RNaseH-like"/>
    <property type="match status" value="1"/>
</dbReference>
<dbReference type="Proteomes" id="UP000838878">
    <property type="component" value="Chromosome 11"/>
</dbReference>
<accession>A0A8J9UP07</accession>
<dbReference type="PROSITE" id="PS51029">
    <property type="entry name" value="MADF"/>
    <property type="match status" value="1"/>
</dbReference>
<dbReference type="InterPro" id="IPR006578">
    <property type="entry name" value="MADF-dom"/>
</dbReference>
<dbReference type="InterPro" id="IPR048325">
    <property type="entry name" value="ZSWIM3_N"/>
</dbReference>
<evidence type="ECO:0000256" key="1">
    <source>
        <dbReference type="ARBA" id="ARBA00001968"/>
    </source>
</evidence>
<dbReference type="Pfam" id="PF21599">
    <property type="entry name" value="ZSWIM3_N"/>
    <property type="match status" value="1"/>
</dbReference>
<feature type="domain" description="Myb-like" evidence="4">
    <location>
        <begin position="804"/>
        <end position="870"/>
    </location>
</feature>
<evidence type="ECO:0000259" key="5">
    <source>
        <dbReference type="PROSITE" id="PS51029"/>
    </source>
</evidence>
<keyword evidence="2" id="KW-0479">Metal-binding</keyword>
<dbReference type="Pfam" id="PF10545">
    <property type="entry name" value="MADF_DNA_bdg"/>
    <property type="match status" value="1"/>
</dbReference>
<dbReference type="SMART" id="SM00717">
    <property type="entry name" value="SANT"/>
    <property type="match status" value="1"/>
</dbReference>
<feature type="region of interest" description="Disordered" evidence="3">
    <location>
        <begin position="208"/>
        <end position="242"/>
    </location>
</feature>
<feature type="compositionally biased region" description="Acidic residues" evidence="3">
    <location>
        <begin position="212"/>
        <end position="233"/>
    </location>
</feature>
<comment type="cofactor">
    <cofactor evidence="1">
        <name>a divalent metal cation</name>
        <dbReference type="ChEBI" id="CHEBI:60240"/>
    </cofactor>
</comment>
<dbReference type="PANTHER" id="PTHR31569">
    <property type="entry name" value="SWIM-TYPE DOMAIN-CONTAINING PROTEIN"/>
    <property type="match status" value="1"/>
</dbReference>
<dbReference type="PANTHER" id="PTHR31569:SF4">
    <property type="entry name" value="SWIM-TYPE DOMAIN-CONTAINING PROTEIN"/>
    <property type="match status" value="1"/>
</dbReference>
<dbReference type="InterPro" id="IPR027806">
    <property type="entry name" value="HARBI1_dom"/>
</dbReference>
<dbReference type="EMBL" id="OV170231">
    <property type="protein sequence ID" value="CAH0717092.1"/>
    <property type="molecule type" value="Genomic_DNA"/>
</dbReference>
<dbReference type="InterPro" id="IPR001005">
    <property type="entry name" value="SANT/Myb"/>
</dbReference>
<evidence type="ECO:0000259" key="4">
    <source>
        <dbReference type="PROSITE" id="PS50090"/>
    </source>
</evidence>
<organism evidence="6 7">
    <name type="scientific">Brenthis ino</name>
    <name type="common">lesser marbled fritillary</name>
    <dbReference type="NCBI Taxonomy" id="405034"/>
    <lineage>
        <taxon>Eukaryota</taxon>
        <taxon>Metazoa</taxon>
        <taxon>Ecdysozoa</taxon>
        <taxon>Arthropoda</taxon>
        <taxon>Hexapoda</taxon>
        <taxon>Insecta</taxon>
        <taxon>Pterygota</taxon>
        <taxon>Neoptera</taxon>
        <taxon>Endopterygota</taxon>
        <taxon>Lepidoptera</taxon>
        <taxon>Glossata</taxon>
        <taxon>Ditrysia</taxon>
        <taxon>Papilionoidea</taxon>
        <taxon>Nymphalidae</taxon>
        <taxon>Heliconiinae</taxon>
        <taxon>Argynnini</taxon>
        <taxon>Brenthis</taxon>
    </lineage>
</organism>
<dbReference type="OrthoDB" id="5984255at2759"/>
<evidence type="ECO:0000313" key="6">
    <source>
        <dbReference type="EMBL" id="CAH0717092.1"/>
    </source>
</evidence>
<feature type="compositionally biased region" description="Acidic residues" evidence="3">
    <location>
        <begin position="920"/>
        <end position="929"/>
    </location>
</feature>